<feature type="domain" description="Alpha-type protein kinase" evidence="4">
    <location>
        <begin position="242"/>
        <end position="447"/>
    </location>
</feature>
<dbReference type="AlphaFoldDB" id="A0A814QZU7"/>
<keyword evidence="7" id="KW-1185">Reference proteome</keyword>
<dbReference type="GO" id="GO:0004674">
    <property type="term" value="F:protein serine/threonine kinase activity"/>
    <property type="evidence" value="ECO:0007669"/>
    <property type="project" value="UniProtKB-KW"/>
</dbReference>
<dbReference type="EMBL" id="CAJNOR010001349">
    <property type="protein sequence ID" value="CAF1126614.1"/>
    <property type="molecule type" value="Genomic_DNA"/>
</dbReference>
<dbReference type="PANTHER" id="PTHR47763">
    <property type="entry name" value="ALPHA-PROTEIN KINASE VWKA"/>
    <property type="match status" value="1"/>
</dbReference>
<evidence type="ECO:0000256" key="2">
    <source>
        <dbReference type="ARBA" id="ARBA00022679"/>
    </source>
</evidence>
<dbReference type="Proteomes" id="UP000663852">
    <property type="component" value="Unassembled WGS sequence"/>
</dbReference>
<evidence type="ECO:0000256" key="1">
    <source>
        <dbReference type="ARBA" id="ARBA00022527"/>
    </source>
</evidence>
<comment type="caution">
    <text evidence="5">The sequence shown here is derived from an EMBL/GenBank/DDBJ whole genome shotgun (WGS) entry which is preliminary data.</text>
</comment>
<evidence type="ECO:0000313" key="6">
    <source>
        <dbReference type="EMBL" id="CAF1505964.1"/>
    </source>
</evidence>
<name>A0A814QZU7_ADIRI</name>
<evidence type="ECO:0000256" key="3">
    <source>
        <dbReference type="ARBA" id="ARBA00022777"/>
    </source>
</evidence>
<proteinExistence type="predicted"/>
<dbReference type="InterPro" id="IPR052969">
    <property type="entry name" value="Thr-specific_kinase-like"/>
</dbReference>
<dbReference type="SUPFAM" id="SSF53300">
    <property type="entry name" value="vWA-like"/>
    <property type="match status" value="1"/>
</dbReference>
<protein>
    <recommendedName>
        <fullName evidence="4">Alpha-type protein kinase domain-containing protein</fullName>
    </recommendedName>
</protein>
<dbReference type="Pfam" id="PF02816">
    <property type="entry name" value="Alpha_kinase"/>
    <property type="match status" value="1"/>
</dbReference>
<evidence type="ECO:0000259" key="4">
    <source>
        <dbReference type="PROSITE" id="PS51158"/>
    </source>
</evidence>
<dbReference type="PANTHER" id="PTHR47763:SF4">
    <property type="entry name" value="ALPHA-PROTEIN KINASE VWKA"/>
    <property type="match status" value="1"/>
</dbReference>
<organism evidence="5 7">
    <name type="scientific">Adineta ricciae</name>
    <name type="common">Rotifer</name>
    <dbReference type="NCBI Taxonomy" id="249248"/>
    <lineage>
        <taxon>Eukaryota</taxon>
        <taxon>Metazoa</taxon>
        <taxon>Spiralia</taxon>
        <taxon>Gnathifera</taxon>
        <taxon>Rotifera</taxon>
        <taxon>Eurotatoria</taxon>
        <taxon>Bdelloidea</taxon>
        <taxon>Adinetida</taxon>
        <taxon>Adinetidae</taxon>
        <taxon>Adineta</taxon>
    </lineage>
</organism>
<keyword evidence="3" id="KW-0418">Kinase</keyword>
<dbReference type="Proteomes" id="UP000663828">
    <property type="component" value="Unassembled WGS sequence"/>
</dbReference>
<dbReference type="SMART" id="SM00811">
    <property type="entry name" value="Alpha_kinase"/>
    <property type="match status" value="1"/>
</dbReference>
<dbReference type="SUPFAM" id="SSF56112">
    <property type="entry name" value="Protein kinase-like (PK-like)"/>
    <property type="match status" value="1"/>
</dbReference>
<evidence type="ECO:0000313" key="7">
    <source>
        <dbReference type="Proteomes" id="UP000663828"/>
    </source>
</evidence>
<reference evidence="5" key="1">
    <citation type="submission" date="2021-02" db="EMBL/GenBank/DDBJ databases">
        <authorList>
            <person name="Nowell W R."/>
        </authorList>
    </citation>
    <scope>NUCLEOTIDE SEQUENCE</scope>
</reference>
<keyword evidence="2" id="KW-0808">Transferase</keyword>
<dbReference type="EMBL" id="CAJNOJ010000663">
    <property type="protein sequence ID" value="CAF1505964.1"/>
    <property type="molecule type" value="Genomic_DNA"/>
</dbReference>
<dbReference type="PROSITE" id="PS51158">
    <property type="entry name" value="ALPHA_KINASE"/>
    <property type="match status" value="1"/>
</dbReference>
<dbReference type="OrthoDB" id="301415at2759"/>
<evidence type="ECO:0000313" key="5">
    <source>
        <dbReference type="EMBL" id="CAF1126614.1"/>
    </source>
</evidence>
<dbReference type="InterPro" id="IPR011009">
    <property type="entry name" value="Kinase-like_dom_sf"/>
</dbReference>
<keyword evidence="1" id="KW-0723">Serine/threonine-protein kinase</keyword>
<dbReference type="Gene3D" id="3.20.200.10">
    <property type="entry name" value="MHCK/EF2 kinase"/>
    <property type="match status" value="1"/>
</dbReference>
<dbReference type="InterPro" id="IPR036465">
    <property type="entry name" value="vWFA_dom_sf"/>
</dbReference>
<sequence length="499" mass="57729">MKSQLQREINQRKYEIDEVLKISKAQSATDICFLVDCTCSMKKYIVATKTQIHQLTDTIIQLYAIKPRLAFIGYRDTDTDPEQLDFTDDVDTFYIFLEKLKMTSGHDRCGLEIVPKLSWSNPNRVLIHICDAPCHGQDYHTFTKSRHDKYPKGDPKNRELSKLLLNIKRSKIIYCSIQLNKSVKKMFEEFIFIYGTIFEIHVNDPNTLMKHISKQTSSIIMNSIELTMSSFRTSNLPLKSYTLLKKMPDWNAIEVHAVHTTEIVQPQAMDDIFRPLLFGQGSARMKIARNPFEQGSLRFVFCGQLSNDDFDLVDVVFKEFASSDPKMNVLEVYREQLEIQVIAQFLADKFNTDLSHLLEKANIHKYSTVLQAFSHWTYHITAGRYMVVDLQGAKTDNAYILTDPAIHCDDILRFKHTRTNLGVKGMDRFFNTHVCSEICARLELPTEKSQLLSKIKTNAYESFGYADLLETVDQMDEATSKFEIMYLETEHQQDNTTSF</sequence>
<dbReference type="Gene3D" id="3.40.50.410">
    <property type="entry name" value="von Willebrand factor, type A domain"/>
    <property type="match status" value="1"/>
</dbReference>
<dbReference type="InterPro" id="IPR004166">
    <property type="entry name" value="a-kinase_dom"/>
</dbReference>
<accession>A0A814QZU7</accession>
<dbReference type="GO" id="GO:0005524">
    <property type="term" value="F:ATP binding"/>
    <property type="evidence" value="ECO:0007669"/>
    <property type="project" value="InterPro"/>
</dbReference>
<gene>
    <name evidence="6" type="ORF">EDS130_LOCUS42932</name>
    <name evidence="5" type="ORF">XAT740_LOCUS19674</name>
</gene>